<accession>A0A3N0XEV2</accession>
<keyword evidence="3" id="KW-1185">Reference proteome</keyword>
<comment type="caution">
    <text evidence="2">The sequence shown here is derived from an EMBL/GenBank/DDBJ whole genome shotgun (WGS) entry which is preliminary data.</text>
</comment>
<gene>
    <name evidence="2" type="ORF">DPX16_23812</name>
</gene>
<feature type="compositionally biased region" description="Polar residues" evidence="1">
    <location>
        <begin position="216"/>
        <end position="231"/>
    </location>
</feature>
<dbReference type="AlphaFoldDB" id="A0A3N0XEV2"/>
<reference evidence="2 3" key="1">
    <citation type="submission" date="2018-10" db="EMBL/GenBank/DDBJ databases">
        <title>Genome assembly for a Yunnan-Guizhou Plateau 3E fish, Anabarilius grahami (Regan), and its evolutionary and genetic applications.</title>
        <authorList>
            <person name="Jiang W."/>
        </authorList>
    </citation>
    <scope>NUCLEOTIDE SEQUENCE [LARGE SCALE GENOMIC DNA]</scope>
    <source>
        <strain evidence="2">AG-KIZ</strain>
        <tissue evidence="2">Muscle</tissue>
    </source>
</reference>
<dbReference type="PANTHER" id="PTHR31025">
    <property type="entry name" value="SI:CH211-196P9.1-RELATED"/>
    <property type="match status" value="1"/>
</dbReference>
<dbReference type="Proteomes" id="UP000281406">
    <property type="component" value="Unassembled WGS sequence"/>
</dbReference>
<dbReference type="PANTHER" id="PTHR31025:SF9">
    <property type="entry name" value="SI:DKEY-286J15.1"/>
    <property type="match status" value="1"/>
</dbReference>
<feature type="region of interest" description="Disordered" evidence="1">
    <location>
        <begin position="175"/>
        <end position="238"/>
    </location>
</feature>
<protein>
    <submittedName>
        <fullName evidence="2">Uncharacterized protein</fullName>
    </submittedName>
</protein>
<feature type="region of interest" description="Disordered" evidence="1">
    <location>
        <begin position="26"/>
        <end position="72"/>
    </location>
</feature>
<organism evidence="2 3">
    <name type="scientific">Anabarilius grahami</name>
    <name type="common">Kanglang fish</name>
    <name type="synonym">Barilius grahami</name>
    <dbReference type="NCBI Taxonomy" id="495550"/>
    <lineage>
        <taxon>Eukaryota</taxon>
        <taxon>Metazoa</taxon>
        <taxon>Chordata</taxon>
        <taxon>Craniata</taxon>
        <taxon>Vertebrata</taxon>
        <taxon>Euteleostomi</taxon>
        <taxon>Actinopterygii</taxon>
        <taxon>Neopterygii</taxon>
        <taxon>Teleostei</taxon>
        <taxon>Ostariophysi</taxon>
        <taxon>Cypriniformes</taxon>
        <taxon>Xenocyprididae</taxon>
        <taxon>Xenocypridinae</taxon>
        <taxon>Xenocypridinae incertae sedis</taxon>
        <taxon>Anabarilius</taxon>
    </lineage>
</organism>
<evidence type="ECO:0000313" key="3">
    <source>
        <dbReference type="Proteomes" id="UP000281406"/>
    </source>
</evidence>
<evidence type="ECO:0000256" key="1">
    <source>
        <dbReference type="SAM" id="MobiDB-lite"/>
    </source>
</evidence>
<sequence>MPLLLLSCRRTLSQPDNDTRLDKLLQDENPTLPDKAGPETTVSALRGTPPVSPKESTPLKKKSPKKTLQLPSPPEYVVYTDTELEQTRKHYFEMVRTGREQQCTMSKELRCRLVRNTVTSMVSILRASQQGEMVRYPPKHEVTAMAIKIVEYYPMLQDKDKTMKHKSIYNNLHKRLQNVKSPLKRQGPTPERGHPKKRIQIDFSSSDREDYDADTSGGSTVILQETPGSSSDDGHTASYMDSLTTQARHYKTLQEMYKKTKPNQDAVSHILDLEFQARRAFIDSNALKEEERTTKILDAYPCFKELHNAMGELCRILGKGKSKFMDQLKKRWEDFCAKVQFYAVWKKVVKPPMTLDGVEYAMALIKALPTLFPSPTAPPKKLGHASEALLHVLQQTEDPTIYLQKRSLSSPVLLFGSNCLIAIGTTPVTTFAKEDLSEGLLYLMAYYYTFHLTYPKCVATLLSVIQTEVLEDTIHERDATASYKKAMAEWKDFIGK</sequence>
<proteinExistence type="predicted"/>
<dbReference type="OrthoDB" id="8962263at2759"/>
<name>A0A3N0XEV2_ANAGA</name>
<evidence type="ECO:0000313" key="2">
    <source>
        <dbReference type="EMBL" id="ROI15917.1"/>
    </source>
</evidence>
<dbReference type="EMBL" id="RJVU01076902">
    <property type="protein sequence ID" value="ROI15917.1"/>
    <property type="molecule type" value="Genomic_DNA"/>
</dbReference>